<feature type="coiled-coil region" evidence="1">
    <location>
        <begin position="314"/>
        <end position="341"/>
    </location>
</feature>
<organism evidence="2 3">
    <name type="scientific">Leptolyngbya boryana NIES-2135</name>
    <dbReference type="NCBI Taxonomy" id="1973484"/>
    <lineage>
        <taxon>Bacteria</taxon>
        <taxon>Bacillati</taxon>
        <taxon>Cyanobacteriota</taxon>
        <taxon>Cyanophyceae</taxon>
        <taxon>Leptolyngbyales</taxon>
        <taxon>Leptolyngbyaceae</taxon>
        <taxon>Leptolyngbya group</taxon>
        <taxon>Leptolyngbya</taxon>
    </lineage>
</organism>
<dbReference type="AlphaFoldDB" id="A0A1Z4JC26"/>
<dbReference type="InterPro" id="IPR036514">
    <property type="entry name" value="SGNH_hydro_sf"/>
</dbReference>
<accession>A0A1Z4JC26</accession>
<reference evidence="2 3" key="1">
    <citation type="submission" date="2017-06" db="EMBL/GenBank/DDBJ databases">
        <title>Genome sequencing of cyanobaciteial culture collection at National Institute for Environmental Studies (NIES).</title>
        <authorList>
            <person name="Hirose Y."/>
            <person name="Shimura Y."/>
            <person name="Fujisawa T."/>
            <person name="Nakamura Y."/>
            <person name="Kawachi M."/>
        </authorList>
    </citation>
    <scope>NUCLEOTIDE SEQUENCE [LARGE SCALE GENOMIC DNA]</scope>
    <source>
        <strain evidence="2 3">NIES-2135</strain>
    </source>
</reference>
<gene>
    <name evidence="2" type="ORF">NIES2135_10440</name>
</gene>
<sequence length="462" mass="51172">MFFRSSRKSSWSSRSLYQKKKAVPKRWILLSIPLVLLGLELLTRLVVSATGKTAELNAFEGEPLNLTAYRLKFLDAKGQPFDGLPDHGQLAAKRSPVMGYRLVGNQQNSAWKINDQGFRSDQPISLDKPKDEVRVFILGGSAAFGQLSTNNQSTIAGQLETRLNQQVAAQKASPNKFRPDTLPYFADELEKALKLPPRIREARYRVVNAAVPGYASGNELAQLAFEILPYQPDAIVLMNGYADLLVPSAQEGADMPGTDAMLESAPRHLMAGLGNGIRNFFDQFYLVKGFQYWVLRPQASFHQMIPPAFDTSVQDHLTADSKELERRTDRYRQNLQQVARLTSAAKIPLFVGLQPEVSIRSAKPAGREKEILEQLGSQYPEQIKSGYTKLQGSIEQVKKGSPQLSTLNLAEIANGTQGEVFQDAIHLTDTANRAIANRLFDTITPKLHVQPKPYAGGDVPPS</sequence>
<dbReference type="SUPFAM" id="SSF52266">
    <property type="entry name" value="SGNH hydrolase"/>
    <property type="match status" value="1"/>
</dbReference>
<dbReference type="Proteomes" id="UP000217895">
    <property type="component" value="Chromosome"/>
</dbReference>
<dbReference type="Gene3D" id="3.40.50.1110">
    <property type="entry name" value="SGNH hydrolase"/>
    <property type="match status" value="1"/>
</dbReference>
<evidence type="ECO:0000313" key="2">
    <source>
        <dbReference type="EMBL" id="BAY54228.1"/>
    </source>
</evidence>
<dbReference type="EMBL" id="AP018203">
    <property type="protein sequence ID" value="BAY54228.1"/>
    <property type="molecule type" value="Genomic_DNA"/>
</dbReference>
<keyword evidence="1" id="KW-0175">Coiled coil</keyword>
<keyword evidence="2" id="KW-0378">Hydrolase</keyword>
<name>A0A1Z4JC26_LEPBY</name>
<dbReference type="GO" id="GO:0016787">
    <property type="term" value="F:hydrolase activity"/>
    <property type="evidence" value="ECO:0007669"/>
    <property type="project" value="UniProtKB-KW"/>
</dbReference>
<keyword evidence="3" id="KW-1185">Reference proteome</keyword>
<evidence type="ECO:0000313" key="3">
    <source>
        <dbReference type="Proteomes" id="UP000217895"/>
    </source>
</evidence>
<proteinExistence type="predicted"/>
<protein>
    <submittedName>
        <fullName evidence="2">GDSL-like lipase/acylhydrolase domain protein</fullName>
    </submittedName>
</protein>
<evidence type="ECO:0000256" key="1">
    <source>
        <dbReference type="SAM" id="Coils"/>
    </source>
</evidence>